<sequence length="64" mass="7100">MFGELYPFDEHDDSMANAPWLRGQMDLWCGATGWERREPCTEQDCEATLAQAATSSTSSCPSPL</sequence>
<proteinExistence type="predicted"/>
<accession>A0A7K3S0D1</accession>
<dbReference type="EMBL" id="JAAGMP010000997">
    <property type="protein sequence ID" value="NEC20955.1"/>
    <property type="molecule type" value="Genomic_DNA"/>
</dbReference>
<evidence type="ECO:0000313" key="2">
    <source>
        <dbReference type="Proteomes" id="UP000469670"/>
    </source>
</evidence>
<comment type="caution">
    <text evidence="1">The sequence shown here is derived from an EMBL/GenBank/DDBJ whole genome shotgun (WGS) entry which is preliminary data.</text>
</comment>
<reference evidence="1 2" key="1">
    <citation type="submission" date="2020-01" db="EMBL/GenBank/DDBJ databases">
        <title>Insect and environment-associated Actinomycetes.</title>
        <authorList>
            <person name="Currrie C."/>
            <person name="Chevrette M."/>
            <person name="Carlson C."/>
            <person name="Stubbendieck R."/>
            <person name="Wendt-Pienkowski E."/>
        </authorList>
    </citation>
    <scope>NUCLEOTIDE SEQUENCE [LARGE SCALE GENOMIC DNA]</scope>
    <source>
        <strain evidence="1 2">SID7590</strain>
    </source>
</reference>
<dbReference type="Proteomes" id="UP000469670">
    <property type="component" value="Unassembled WGS sequence"/>
</dbReference>
<gene>
    <name evidence="1" type="ORF">G3I50_22315</name>
</gene>
<protein>
    <submittedName>
        <fullName evidence="1">Uncharacterized protein</fullName>
    </submittedName>
</protein>
<dbReference type="AlphaFoldDB" id="A0A7K3S0D1"/>
<evidence type="ECO:0000313" key="1">
    <source>
        <dbReference type="EMBL" id="NEC20955.1"/>
    </source>
</evidence>
<name>A0A7K3S0D1_9ACTN</name>
<organism evidence="1 2">
    <name type="scientific">Streptomyces parvus</name>
    <dbReference type="NCBI Taxonomy" id="66428"/>
    <lineage>
        <taxon>Bacteria</taxon>
        <taxon>Bacillati</taxon>
        <taxon>Actinomycetota</taxon>
        <taxon>Actinomycetes</taxon>
        <taxon>Kitasatosporales</taxon>
        <taxon>Streptomycetaceae</taxon>
        <taxon>Streptomyces</taxon>
    </lineage>
</organism>